<dbReference type="RefSeq" id="WP_073308981.1">
    <property type="nucleotide sequence ID" value="NZ_FQWV01000004.1"/>
</dbReference>
<accession>A0A1M5QLB0</accession>
<dbReference type="OrthoDB" id="239492at2157"/>
<evidence type="ECO:0000313" key="2">
    <source>
        <dbReference type="Proteomes" id="UP000184357"/>
    </source>
</evidence>
<dbReference type="EMBL" id="FQWV01000004">
    <property type="protein sequence ID" value="SHH14892.1"/>
    <property type="molecule type" value="Genomic_DNA"/>
</dbReference>
<sequence>MDLSDIAAGIEVTARQDARGVAAVDDTGGDLASRLAPHADSLACTPEAAEVVLRHHARGVSVGASAREAGVAAMTAAKVLHRCGVQGVCPLAPTARRVVRDWLAGDLSRADALELAGGDEAAFALAGYVESHDPIPELADIARGALADGANASVEKRDALGETMTAAVDLR</sequence>
<dbReference type="Proteomes" id="UP000184357">
    <property type="component" value="Unassembled WGS sequence"/>
</dbReference>
<organism evidence="1 2">
    <name type="scientific">Halobaculum gomorrense</name>
    <dbReference type="NCBI Taxonomy" id="43928"/>
    <lineage>
        <taxon>Archaea</taxon>
        <taxon>Methanobacteriati</taxon>
        <taxon>Methanobacteriota</taxon>
        <taxon>Stenosarchaea group</taxon>
        <taxon>Halobacteria</taxon>
        <taxon>Halobacteriales</taxon>
        <taxon>Haloferacaceae</taxon>
        <taxon>Halobaculum</taxon>
    </lineage>
</organism>
<reference evidence="1 2" key="1">
    <citation type="submission" date="2016-11" db="EMBL/GenBank/DDBJ databases">
        <authorList>
            <person name="Jaros S."/>
            <person name="Januszkiewicz K."/>
            <person name="Wedrychowicz H."/>
        </authorList>
    </citation>
    <scope>NUCLEOTIDE SEQUENCE [LARGE SCALE GENOMIC DNA]</scope>
    <source>
        <strain evidence="1 2">DSM 9297</strain>
    </source>
</reference>
<gene>
    <name evidence="1" type="ORF">SAMN05443636_1957</name>
</gene>
<evidence type="ECO:0000313" key="1">
    <source>
        <dbReference type="EMBL" id="SHH14892.1"/>
    </source>
</evidence>
<protein>
    <submittedName>
        <fullName evidence="1">Uncharacterized protein</fullName>
    </submittedName>
</protein>
<name>A0A1M5QLB0_9EURY</name>
<proteinExistence type="predicted"/>
<keyword evidence="2" id="KW-1185">Reference proteome</keyword>
<dbReference type="InterPro" id="IPR057180">
    <property type="entry name" value="DUF7858"/>
</dbReference>
<dbReference type="AlphaFoldDB" id="A0A1M5QLB0"/>
<dbReference type="Pfam" id="PF25257">
    <property type="entry name" value="DUF7858"/>
    <property type="match status" value="1"/>
</dbReference>